<reference evidence="2 3" key="1">
    <citation type="submission" date="2019-02" db="EMBL/GenBank/DDBJ databases">
        <title>Draft genome sequences of novel Actinobacteria.</title>
        <authorList>
            <person name="Sahin N."/>
            <person name="Ay H."/>
            <person name="Saygin H."/>
        </authorList>
    </citation>
    <scope>NUCLEOTIDE SEQUENCE [LARGE SCALE GENOMIC DNA]</scope>
    <source>
        <strain evidence="2 3">KC603</strain>
    </source>
</reference>
<protein>
    <submittedName>
        <fullName evidence="2">Uncharacterized protein</fullName>
    </submittedName>
</protein>
<dbReference type="RefSeq" id="WP_131986311.1">
    <property type="nucleotide sequence ID" value="NZ_SMKL01000058.1"/>
</dbReference>
<evidence type="ECO:0000256" key="1">
    <source>
        <dbReference type="SAM" id="MobiDB-lite"/>
    </source>
</evidence>
<name>A0A4R4RGE1_9ACTN</name>
<proteinExistence type="predicted"/>
<sequence>MPADHSSASRDLSPRAPAEVDAGAGPSASTLDGSFDGSAERPWHSWERIPPEVTVVLERHGCIPAEPFVAGANARRTRRRGGEVVQRAGAWAVDRSRLVLIEAVRGLHALDGNRFRPSTPWRLGVSTHRFVGEVRQRSGMVPVEAAPAPGPDASPGQEDAPEIIDVLPAPVRRQILTTVPEPLVSEEYLYQGVRNDIPRLHEAGLLRTSPDTVIALLALRSIKVPRRMTTAQAEVALAAAPWHVQLLTAALGPAEVAELTSYEQDSAVAANSPPALSGGSARGELT</sequence>
<dbReference type="OrthoDB" id="5179955at2"/>
<feature type="region of interest" description="Disordered" evidence="1">
    <location>
        <begin position="267"/>
        <end position="286"/>
    </location>
</feature>
<comment type="caution">
    <text evidence="2">The sequence shown here is derived from an EMBL/GenBank/DDBJ whole genome shotgun (WGS) entry which is preliminary data.</text>
</comment>
<dbReference type="AlphaFoldDB" id="A0A4R4RGE1"/>
<dbReference type="Proteomes" id="UP000295621">
    <property type="component" value="Unassembled WGS sequence"/>
</dbReference>
<organism evidence="2 3">
    <name type="scientific">Jiangella ureilytica</name>
    <dbReference type="NCBI Taxonomy" id="2530374"/>
    <lineage>
        <taxon>Bacteria</taxon>
        <taxon>Bacillati</taxon>
        <taxon>Actinomycetota</taxon>
        <taxon>Actinomycetes</taxon>
        <taxon>Jiangellales</taxon>
        <taxon>Jiangellaceae</taxon>
        <taxon>Jiangella</taxon>
    </lineage>
</organism>
<evidence type="ECO:0000313" key="2">
    <source>
        <dbReference type="EMBL" id="TDC48326.1"/>
    </source>
</evidence>
<keyword evidence="3" id="KW-1185">Reference proteome</keyword>
<feature type="region of interest" description="Disordered" evidence="1">
    <location>
        <begin position="1"/>
        <end position="43"/>
    </location>
</feature>
<dbReference type="EMBL" id="SMKL01000058">
    <property type="protein sequence ID" value="TDC48326.1"/>
    <property type="molecule type" value="Genomic_DNA"/>
</dbReference>
<accession>A0A4R4RGE1</accession>
<evidence type="ECO:0000313" key="3">
    <source>
        <dbReference type="Proteomes" id="UP000295621"/>
    </source>
</evidence>
<gene>
    <name evidence="2" type="ORF">E1212_21680</name>
</gene>